<dbReference type="InterPro" id="IPR013216">
    <property type="entry name" value="Methyltransf_11"/>
</dbReference>
<dbReference type="KEGG" id="mai:MICA_1436"/>
<evidence type="ECO:0000313" key="7">
    <source>
        <dbReference type="Proteomes" id="UP000009286"/>
    </source>
</evidence>
<dbReference type="CDD" id="cd02440">
    <property type="entry name" value="AdoMet_MTases"/>
    <property type="match status" value="1"/>
</dbReference>
<dbReference type="PANTHER" id="PTHR43464:SF19">
    <property type="entry name" value="UBIQUINONE BIOSYNTHESIS O-METHYLTRANSFERASE, MITOCHONDRIAL"/>
    <property type="match status" value="1"/>
</dbReference>
<dbReference type="STRING" id="856793.MICA_1436"/>
<sequence length="251" mass="27163">MTAHKSRTTDPDEIRHFAKDSAHWWDETGPFAPLHRLNPVRMGFIRDVLAPDAGGSLRPLAGLKILDIGCGGGLVSEPLARMGADVTGLDADDVAIGVAQTHAEAGGLDIRYLNDNAEDLAGREPGAFDCVVALEIVEHVADIDLFIAAIARLCRPGGTVIMSTLNRTPKSFALGIVAAEYILRWVPTGTHDWKKFVKPAELAAAMRRHGLIPARSSGLIFNPLTNSFSLSKRDLDVNYLMVAHKPETKKK</sequence>
<dbReference type="Gene3D" id="3.40.50.150">
    <property type="entry name" value="Vaccinia Virus protein VP39"/>
    <property type="match status" value="1"/>
</dbReference>
<evidence type="ECO:0000259" key="5">
    <source>
        <dbReference type="Pfam" id="PF08241"/>
    </source>
</evidence>
<dbReference type="AlphaFoldDB" id="G2KM58"/>
<evidence type="ECO:0000256" key="1">
    <source>
        <dbReference type="ARBA" id="ARBA00022603"/>
    </source>
</evidence>
<dbReference type="InterPro" id="IPR029063">
    <property type="entry name" value="SAM-dependent_MTases_sf"/>
</dbReference>
<dbReference type="EMBL" id="CP002382">
    <property type="protein sequence ID" value="AEP09754.1"/>
    <property type="molecule type" value="Genomic_DNA"/>
</dbReference>
<name>G2KM58_MICAA</name>
<dbReference type="InterPro" id="IPR010233">
    <property type="entry name" value="UbiG_MeTrfase"/>
</dbReference>
<dbReference type="Proteomes" id="UP000009286">
    <property type="component" value="Chromosome"/>
</dbReference>
<accession>G2KM58</accession>
<dbReference type="SUPFAM" id="SSF53335">
    <property type="entry name" value="S-adenosyl-L-methionine-dependent methyltransferases"/>
    <property type="match status" value="1"/>
</dbReference>
<dbReference type="EC" id="2.1.1.64" evidence="6"/>
<dbReference type="NCBIfam" id="TIGR01983">
    <property type="entry name" value="UbiG"/>
    <property type="match status" value="1"/>
</dbReference>
<dbReference type="Pfam" id="PF08241">
    <property type="entry name" value="Methyltransf_11"/>
    <property type="match status" value="1"/>
</dbReference>
<reference evidence="6 7" key="1">
    <citation type="journal article" date="2011" name="BMC Genomics">
        <title>Genomic insights into an obligate epibiotic bacterial predator: Micavibrio aeruginosavorus ARL-13.</title>
        <authorList>
            <person name="Wang Z."/>
            <person name="Kadouri D."/>
            <person name="Wu M."/>
        </authorList>
    </citation>
    <scope>NUCLEOTIDE SEQUENCE [LARGE SCALE GENOMIC DNA]</scope>
    <source>
        <strain evidence="6 7">ARL-13</strain>
    </source>
</reference>
<keyword evidence="6" id="KW-0830">Ubiquinone</keyword>
<proteinExistence type="inferred from homology"/>
<keyword evidence="4" id="KW-0949">S-adenosyl-L-methionine</keyword>
<evidence type="ECO:0000256" key="3">
    <source>
        <dbReference type="ARBA" id="ARBA00022688"/>
    </source>
</evidence>
<keyword evidence="2 6" id="KW-0808">Transferase</keyword>
<dbReference type="UniPathway" id="UPA00232"/>
<dbReference type="eggNOG" id="COG2227">
    <property type="taxonomic scope" value="Bacteria"/>
</dbReference>
<dbReference type="HAMAP" id="MF_00472">
    <property type="entry name" value="UbiG"/>
    <property type="match status" value="1"/>
</dbReference>
<keyword evidence="7" id="KW-1185">Reference proteome</keyword>
<dbReference type="HOGENOM" id="CLU_042432_0_0_5"/>
<feature type="domain" description="Methyltransferase type 11" evidence="5">
    <location>
        <begin position="66"/>
        <end position="162"/>
    </location>
</feature>
<organism evidence="6 7">
    <name type="scientific">Micavibrio aeruginosavorus (strain ARL-13)</name>
    <dbReference type="NCBI Taxonomy" id="856793"/>
    <lineage>
        <taxon>Bacteria</taxon>
        <taxon>Pseudomonadati</taxon>
        <taxon>Bdellovibrionota</taxon>
        <taxon>Bdellovibrionia</taxon>
        <taxon>Bdellovibrionales</taxon>
        <taxon>Pseudobdellovibrionaceae</taxon>
        <taxon>Micavibrio</taxon>
    </lineage>
</organism>
<evidence type="ECO:0000256" key="4">
    <source>
        <dbReference type="ARBA" id="ARBA00022691"/>
    </source>
</evidence>
<dbReference type="RefSeq" id="WP_014102977.1">
    <property type="nucleotide sequence ID" value="NC_016026.1"/>
</dbReference>
<dbReference type="GO" id="GO:0032259">
    <property type="term" value="P:methylation"/>
    <property type="evidence" value="ECO:0007669"/>
    <property type="project" value="UniProtKB-KW"/>
</dbReference>
<dbReference type="OrthoDB" id="9801538at2"/>
<dbReference type="PANTHER" id="PTHR43464">
    <property type="entry name" value="METHYLTRANSFERASE"/>
    <property type="match status" value="1"/>
</dbReference>
<protein>
    <submittedName>
        <fullName evidence="6">3-demethylubiquinone-9 3-O-methyltransferase</fullName>
        <ecNumber evidence="6">2.1.1.64</ecNumber>
    </submittedName>
</protein>
<keyword evidence="1 6" id="KW-0489">Methyltransferase</keyword>
<gene>
    <name evidence="6" type="primary">ubiG</name>
    <name evidence="6" type="ordered locus">MICA_1436</name>
</gene>
<evidence type="ECO:0000313" key="6">
    <source>
        <dbReference type="EMBL" id="AEP09754.1"/>
    </source>
</evidence>
<evidence type="ECO:0000256" key="2">
    <source>
        <dbReference type="ARBA" id="ARBA00022679"/>
    </source>
</evidence>
<dbReference type="GO" id="GO:0010420">
    <property type="term" value="F:polyprenyldihydroxybenzoate methyltransferase activity"/>
    <property type="evidence" value="ECO:0007669"/>
    <property type="project" value="InterPro"/>
</dbReference>
<keyword evidence="3" id="KW-0831">Ubiquinone biosynthesis</keyword>
<dbReference type="GO" id="GO:0061542">
    <property type="term" value="F:3-demethylubiquinol 3-O-methyltransferase activity"/>
    <property type="evidence" value="ECO:0007669"/>
    <property type="project" value="UniProtKB-EC"/>
</dbReference>